<feature type="compositionally biased region" description="Polar residues" evidence="1">
    <location>
        <begin position="54"/>
        <end position="66"/>
    </location>
</feature>
<gene>
    <name evidence="2" type="ORF">M407DRAFT_28707</name>
</gene>
<name>A0A0C3QBG7_9AGAM</name>
<organism evidence="2 3">
    <name type="scientific">Tulasnella calospora MUT 4182</name>
    <dbReference type="NCBI Taxonomy" id="1051891"/>
    <lineage>
        <taxon>Eukaryota</taxon>
        <taxon>Fungi</taxon>
        <taxon>Dikarya</taxon>
        <taxon>Basidiomycota</taxon>
        <taxon>Agaricomycotina</taxon>
        <taxon>Agaricomycetes</taxon>
        <taxon>Cantharellales</taxon>
        <taxon>Tulasnellaceae</taxon>
        <taxon>Tulasnella</taxon>
    </lineage>
</organism>
<proteinExistence type="predicted"/>
<reference evidence="3" key="2">
    <citation type="submission" date="2015-01" db="EMBL/GenBank/DDBJ databases">
        <title>Evolutionary Origins and Diversification of the Mycorrhizal Mutualists.</title>
        <authorList>
            <consortium name="DOE Joint Genome Institute"/>
            <consortium name="Mycorrhizal Genomics Consortium"/>
            <person name="Kohler A."/>
            <person name="Kuo A."/>
            <person name="Nagy L.G."/>
            <person name="Floudas D."/>
            <person name="Copeland A."/>
            <person name="Barry K.W."/>
            <person name="Cichocki N."/>
            <person name="Veneault-Fourrey C."/>
            <person name="LaButti K."/>
            <person name="Lindquist E.A."/>
            <person name="Lipzen A."/>
            <person name="Lundell T."/>
            <person name="Morin E."/>
            <person name="Murat C."/>
            <person name="Riley R."/>
            <person name="Ohm R."/>
            <person name="Sun H."/>
            <person name="Tunlid A."/>
            <person name="Henrissat B."/>
            <person name="Grigoriev I.V."/>
            <person name="Hibbett D.S."/>
            <person name="Martin F."/>
        </authorList>
    </citation>
    <scope>NUCLEOTIDE SEQUENCE [LARGE SCALE GENOMIC DNA]</scope>
    <source>
        <strain evidence="3">MUT 4182</strain>
    </source>
</reference>
<sequence>MDFPTHSAVCLRNAISFRSRGCRIQPSQAVASTSNYPYAQGTKSQGIVPKPGAPNTTKSVKSNQKILTPAKAPVRVQPSTLN</sequence>
<evidence type="ECO:0000313" key="2">
    <source>
        <dbReference type="EMBL" id="KIO21714.1"/>
    </source>
</evidence>
<dbReference type="Proteomes" id="UP000054248">
    <property type="component" value="Unassembled WGS sequence"/>
</dbReference>
<dbReference type="HOGENOM" id="CLU_2559968_0_0_1"/>
<dbReference type="AlphaFoldDB" id="A0A0C3QBG7"/>
<evidence type="ECO:0000256" key="1">
    <source>
        <dbReference type="SAM" id="MobiDB-lite"/>
    </source>
</evidence>
<accession>A0A0C3QBG7</accession>
<protein>
    <submittedName>
        <fullName evidence="2">Uncharacterized protein</fullName>
    </submittedName>
</protein>
<feature type="region of interest" description="Disordered" evidence="1">
    <location>
        <begin position="40"/>
        <end position="82"/>
    </location>
</feature>
<dbReference type="EMBL" id="KN823130">
    <property type="protein sequence ID" value="KIO21714.1"/>
    <property type="molecule type" value="Genomic_DNA"/>
</dbReference>
<reference evidence="2 3" key="1">
    <citation type="submission" date="2014-04" db="EMBL/GenBank/DDBJ databases">
        <authorList>
            <consortium name="DOE Joint Genome Institute"/>
            <person name="Kuo A."/>
            <person name="Girlanda M."/>
            <person name="Perotto S."/>
            <person name="Kohler A."/>
            <person name="Nagy L.G."/>
            <person name="Floudas D."/>
            <person name="Copeland A."/>
            <person name="Barry K.W."/>
            <person name="Cichocki N."/>
            <person name="Veneault-Fourrey C."/>
            <person name="LaButti K."/>
            <person name="Lindquist E.A."/>
            <person name="Lipzen A."/>
            <person name="Lundell T."/>
            <person name="Morin E."/>
            <person name="Murat C."/>
            <person name="Sun H."/>
            <person name="Tunlid A."/>
            <person name="Henrissat B."/>
            <person name="Grigoriev I.V."/>
            <person name="Hibbett D.S."/>
            <person name="Martin F."/>
            <person name="Nordberg H.P."/>
            <person name="Cantor M.N."/>
            <person name="Hua S.X."/>
        </authorList>
    </citation>
    <scope>NUCLEOTIDE SEQUENCE [LARGE SCALE GENOMIC DNA]</scope>
    <source>
        <strain evidence="2 3">MUT 4182</strain>
    </source>
</reference>
<evidence type="ECO:0000313" key="3">
    <source>
        <dbReference type="Proteomes" id="UP000054248"/>
    </source>
</evidence>
<keyword evidence="3" id="KW-1185">Reference proteome</keyword>